<evidence type="ECO:0000256" key="2">
    <source>
        <dbReference type="ARBA" id="ARBA00022606"/>
    </source>
</evidence>
<dbReference type="GO" id="GO:0007165">
    <property type="term" value="P:signal transduction"/>
    <property type="evidence" value="ECO:0007669"/>
    <property type="project" value="UniProtKB-KW"/>
</dbReference>
<keyword evidence="6 9" id="KW-0472">Membrane</keyword>
<sequence length="414" mass="48002">MIDKDIDLNYVYGWNYNMLKFIGIWPEERKWNRSSSYFILLPCIVMVCFICAPQTINLPIIAGDSDLVIENLSTNITITISLMKTMAVWMKGKPLKSLLRCMANDWDTVTNNADREKMVNIARITKKITIRSILLANIVVVAFLPARLSSMLYNDKELFYRGYYPYNTTISPNFELTLIGQLMAALYTAITYTTVDTFVVLLIFHVCGQLSILRDDLRKIHSYDDKNVEIKLQQIVQKHVYINRFVLENIVLLLTMERKIEEAQYVYLRFAETIEKSFNMMLLFQMLGCTTQLCSQTYQVLMSLGEEAIEHMILQITFLLIYVIYVMLQLLLYCYMGEKLTVESTEIANTAYNAEWYNLPPKNARWLVIIMCRARSSPLQITAGRFCCFTLVLYSQVLKTSMGYVSVLLAMKNK</sequence>
<dbReference type="PANTHER" id="PTHR21137">
    <property type="entry name" value="ODORANT RECEPTOR"/>
    <property type="match status" value="1"/>
</dbReference>
<organism evidence="10 11">
    <name type="scientific">Bombus vosnesenskii</name>
    <dbReference type="NCBI Taxonomy" id="207650"/>
    <lineage>
        <taxon>Eukaryota</taxon>
        <taxon>Metazoa</taxon>
        <taxon>Ecdysozoa</taxon>
        <taxon>Arthropoda</taxon>
        <taxon>Hexapoda</taxon>
        <taxon>Insecta</taxon>
        <taxon>Pterygota</taxon>
        <taxon>Neoptera</taxon>
        <taxon>Endopterygota</taxon>
        <taxon>Hymenoptera</taxon>
        <taxon>Apocrita</taxon>
        <taxon>Aculeata</taxon>
        <taxon>Apoidea</taxon>
        <taxon>Anthophila</taxon>
        <taxon>Apidae</taxon>
        <taxon>Bombus</taxon>
        <taxon>Pyrobombus</taxon>
    </lineage>
</organism>
<dbReference type="AlphaFoldDB" id="A0A6J3KFH4"/>
<dbReference type="KEGG" id="bvk:117234208"/>
<evidence type="ECO:0000256" key="9">
    <source>
        <dbReference type="RuleBase" id="RU351113"/>
    </source>
</evidence>
<keyword evidence="4 9" id="KW-0552">Olfaction</keyword>
<keyword evidence="7 9" id="KW-0675">Receptor</keyword>
<protein>
    <recommendedName>
        <fullName evidence="9">Odorant receptor</fullName>
    </recommendedName>
</protein>
<keyword evidence="5 9" id="KW-1133">Transmembrane helix</keyword>
<feature type="transmembrane region" description="Helical" evidence="9">
    <location>
        <begin position="313"/>
        <end position="335"/>
    </location>
</feature>
<dbReference type="GO" id="GO:0004984">
    <property type="term" value="F:olfactory receptor activity"/>
    <property type="evidence" value="ECO:0007669"/>
    <property type="project" value="InterPro"/>
</dbReference>
<keyword evidence="2 9" id="KW-0716">Sensory transduction</keyword>
<keyword evidence="3 9" id="KW-0812">Transmembrane</keyword>
<evidence type="ECO:0000256" key="1">
    <source>
        <dbReference type="ARBA" id="ARBA00004141"/>
    </source>
</evidence>
<feature type="transmembrane region" description="Helical" evidence="9">
    <location>
        <begin position="184"/>
        <end position="204"/>
    </location>
</feature>
<gene>
    <name evidence="11" type="primary">LOC117234208</name>
</gene>
<evidence type="ECO:0000256" key="5">
    <source>
        <dbReference type="ARBA" id="ARBA00022989"/>
    </source>
</evidence>
<evidence type="ECO:0000256" key="6">
    <source>
        <dbReference type="ARBA" id="ARBA00023136"/>
    </source>
</evidence>
<feature type="transmembrane region" description="Helical" evidence="9">
    <location>
        <begin position="37"/>
        <end position="60"/>
    </location>
</feature>
<dbReference type="Proteomes" id="UP000504631">
    <property type="component" value="Unplaced"/>
</dbReference>
<dbReference type="GeneID" id="117234208"/>
<evidence type="ECO:0000313" key="11">
    <source>
        <dbReference type="RefSeq" id="XP_033351086.1"/>
    </source>
</evidence>
<dbReference type="GO" id="GO:0005886">
    <property type="term" value="C:plasma membrane"/>
    <property type="evidence" value="ECO:0007669"/>
    <property type="project" value="UniProtKB-SubCell"/>
</dbReference>
<evidence type="ECO:0000256" key="4">
    <source>
        <dbReference type="ARBA" id="ARBA00022725"/>
    </source>
</evidence>
<name>A0A6J3KFH4_9HYME</name>
<accession>A0A6J3KFH4</accession>
<feature type="transmembrane region" description="Helical" evidence="9">
    <location>
        <begin position="133"/>
        <end position="153"/>
    </location>
</feature>
<proteinExistence type="inferred from homology"/>
<feature type="transmembrane region" description="Helical" evidence="9">
    <location>
        <begin position="278"/>
        <end position="301"/>
    </location>
</feature>
<dbReference type="GO" id="GO:0005549">
    <property type="term" value="F:odorant binding"/>
    <property type="evidence" value="ECO:0007669"/>
    <property type="project" value="InterPro"/>
</dbReference>
<comment type="similarity">
    <text evidence="9">Belongs to the insect chemoreceptor superfamily. Heteromeric odorant receptor channel (TC 1.A.69) family.</text>
</comment>
<evidence type="ECO:0000256" key="3">
    <source>
        <dbReference type="ARBA" id="ARBA00022692"/>
    </source>
</evidence>
<comment type="subcellular location">
    <subcellularLocation>
        <location evidence="9">Cell membrane</location>
        <topology evidence="9">Multi-pass membrane protein</topology>
    </subcellularLocation>
    <subcellularLocation>
        <location evidence="1">Membrane</location>
        <topology evidence="1">Multi-pass membrane protein</topology>
    </subcellularLocation>
</comment>
<dbReference type="InterPro" id="IPR004117">
    <property type="entry name" value="7tm6_olfct_rcpt"/>
</dbReference>
<evidence type="ECO:0000256" key="7">
    <source>
        <dbReference type="ARBA" id="ARBA00023170"/>
    </source>
</evidence>
<dbReference type="RefSeq" id="XP_033351086.1">
    <property type="nucleotide sequence ID" value="XM_033495195.1"/>
</dbReference>
<keyword evidence="10" id="KW-1185">Reference proteome</keyword>
<evidence type="ECO:0000313" key="10">
    <source>
        <dbReference type="Proteomes" id="UP000504631"/>
    </source>
</evidence>
<dbReference type="PANTHER" id="PTHR21137:SF42">
    <property type="entry name" value="ODORANT RECEPTOR 83A"/>
    <property type="match status" value="1"/>
</dbReference>
<comment type="caution">
    <text evidence="9">Lacks conserved residue(s) required for the propagation of feature annotation.</text>
</comment>
<feature type="transmembrane region" description="Helical" evidence="9">
    <location>
        <begin position="72"/>
        <end position="90"/>
    </location>
</feature>
<reference evidence="11" key="1">
    <citation type="submission" date="2025-08" db="UniProtKB">
        <authorList>
            <consortium name="RefSeq"/>
        </authorList>
    </citation>
    <scope>IDENTIFICATION</scope>
    <source>
        <tissue evidence="11">Muscle</tissue>
    </source>
</reference>
<dbReference type="Pfam" id="PF02949">
    <property type="entry name" value="7tm_6"/>
    <property type="match status" value="1"/>
</dbReference>
<evidence type="ECO:0000256" key="8">
    <source>
        <dbReference type="ARBA" id="ARBA00023224"/>
    </source>
</evidence>
<keyword evidence="8 9" id="KW-0807">Transducer</keyword>